<evidence type="ECO:0000313" key="1">
    <source>
        <dbReference type="EMBL" id="VDC25266.1"/>
    </source>
</evidence>
<proteinExistence type="predicted"/>
<dbReference type="Pfam" id="PF06224">
    <property type="entry name" value="AlkZ-like"/>
    <property type="match status" value="1"/>
</dbReference>
<reference evidence="1 2" key="1">
    <citation type="submission" date="2018-11" db="EMBL/GenBank/DDBJ databases">
        <authorList>
            <person name="Criscuolo A."/>
        </authorList>
    </citation>
    <scope>NUCLEOTIDE SEQUENCE [LARGE SCALE GENOMIC DNA]</scope>
    <source>
        <strain evidence="1">ACIP111625</strain>
    </source>
</reference>
<dbReference type="Proteomes" id="UP000277498">
    <property type="component" value="Unassembled WGS sequence"/>
</dbReference>
<dbReference type="EMBL" id="UXAW01000051">
    <property type="protein sequence ID" value="VDC25266.1"/>
    <property type="molecule type" value="Genomic_DNA"/>
</dbReference>
<protein>
    <recommendedName>
        <fullName evidence="3">Winged helix DNA-binding domain-containing protein</fullName>
    </recommendedName>
</protein>
<dbReference type="PANTHER" id="PTHR30528:SF0">
    <property type="entry name" value="CYTOPLASMIC PROTEIN"/>
    <property type="match status" value="1"/>
</dbReference>
<gene>
    <name evidence="1" type="ORF">XINFAN_01504</name>
</gene>
<dbReference type="OrthoDB" id="9787207at2"/>
<dbReference type="InterPro" id="IPR009351">
    <property type="entry name" value="AlkZ-like"/>
</dbReference>
<sequence length="402" mass="45570">MALPLIPNQIARRLFLARHALAEPPAGPATGEALRGLIGRIGFVQIDSIATVGRAHDMILFARRQSYRPGGLAPLIERNRQLWEHWTHDASVLPVEVFPHWHHRFTDNRARLAERWTGWQRPGFEAKFDEVLQQIADHGPVSAAEAAGDEGAARKKGGWWDWHPAKAALEYLWHCGALAVTRRENFRKIYDLTERVIPDALRAERPEREVTVDWACRSALDRLGFASAREIAAYWQAISADEAKTWCQAALERGELARAEIEGHAGQIRAAFLWPDTLRDTPPEPPGRIRVLSPFDPALRDRSRAEFLFGFFYRIEIYVPAAKRQYGYYVFPLLEGDRLIGRLDAKAHRDAGALRVSGFWPEPGIRLGAGRRTRLEAEMDRLARFSGCDRVEFLPGWDRGPG</sequence>
<accession>A0A3P5X479</accession>
<dbReference type="AlphaFoldDB" id="A0A3P5X479"/>
<dbReference type="PANTHER" id="PTHR30528">
    <property type="entry name" value="CYTOPLASMIC PROTEIN"/>
    <property type="match status" value="1"/>
</dbReference>
<name>A0A3P5X479_9RHOB</name>
<evidence type="ECO:0008006" key="3">
    <source>
        <dbReference type="Google" id="ProtNLM"/>
    </source>
</evidence>
<evidence type="ECO:0000313" key="2">
    <source>
        <dbReference type="Proteomes" id="UP000277498"/>
    </source>
</evidence>
<keyword evidence="2" id="KW-1185">Reference proteome</keyword>
<dbReference type="RefSeq" id="WP_124085907.1">
    <property type="nucleotide sequence ID" value="NZ_UXAW01000051.1"/>
</dbReference>
<organism evidence="1 2">
    <name type="scientific">Pseudogemmobacter humi</name>
    <dbReference type="NCBI Taxonomy" id="2483812"/>
    <lineage>
        <taxon>Bacteria</taxon>
        <taxon>Pseudomonadati</taxon>
        <taxon>Pseudomonadota</taxon>
        <taxon>Alphaproteobacteria</taxon>
        <taxon>Rhodobacterales</taxon>
        <taxon>Paracoccaceae</taxon>
        <taxon>Pseudogemmobacter</taxon>
    </lineage>
</organism>